<keyword evidence="4" id="KW-0808">Transferase</keyword>
<dbReference type="PANTHER" id="PTHR43179:SF12">
    <property type="entry name" value="GALACTOFURANOSYLTRANSFERASE GLFT2"/>
    <property type="match status" value="1"/>
</dbReference>
<comment type="similarity">
    <text evidence="2">Belongs to the glycosyltransferase 2 family.</text>
</comment>
<dbReference type="Pfam" id="PF00535">
    <property type="entry name" value="Glycos_transf_2"/>
    <property type="match status" value="1"/>
</dbReference>
<keyword evidence="7" id="KW-1185">Reference proteome</keyword>
<comment type="pathway">
    <text evidence="1">Cell wall biogenesis; cell wall polysaccharide biosynthesis.</text>
</comment>
<evidence type="ECO:0000259" key="5">
    <source>
        <dbReference type="Pfam" id="PF00535"/>
    </source>
</evidence>
<evidence type="ECO:0000256" key="2">
    <source>
        <dbReference type="ARBA" id="ARBA00006739"/>
    </source>
</evidence>
<dbReference type="STRING" id="1121322.SAMN02745136_05297"/>
<gene>
    <name evidence="6" type="ORF">SAMN02745136_05297</name>
</gene>
<dbReference type="GO" id="GO:0016757">
    <property type="term" value="F:glycosyltransferase activity"/>
    <property type="evidence" value="ECO:0007669"/>
    <property type="project" value="UniProtKB-KW"/>
</dbReference>
<accession>A0A1M7C0I1</accession>
<evidence type="ECO:0000313" key="6">
    <source>
        <dbReference type="EMBL" id="SHL60646.1"/>
    </source>
</evidence>
<dbReference type="PANTHER" id="PTHR43179">
    <property type="entry name" value="RHAMNOSYLTRANSFERASE WBBL"/>
    <property type="match status" value="1"/>
</dbReference>
<name>A0A1M7C0I1_9FIRM</name>
<dbReference type="Proteomes" id="UP000184386">
    <property type="component" value="Unassembled WGS sequence"/>
</dbReference>
<dbReference type="RefSeq" id="WP_073280201.1">
    <property type="nucleotide sequence ID" value="NZ_FRAC01000040.1"/>
</dbReference>
<sequence length="300" mass="35179">MEALVCVVLVNYNGYQDTAECIRSLLKCRYKNIKIIVVDNASAKVPDKTDMEYILKNARFIRSGKNIGFAGANNLGVRHAKEYGPKYILILNNDTVVKEDFLNILIDTCEKEKQVGIATCKICYYDEPDTLWFGGSYYDSKSCEMKIEGIGEKDGPKYSVRKDLSFSTACLWLISLETFEKIGEMNEDYFLYYEDADYCERIINGGYRILYIPEAVIYHKESRSTKKGSFLYHYYNTRNYLYYLTRFRGRKKRYRAMFRRLYLDMKSVIRGRIPIKAEIMAWRDFVLGHKGSYGHWRKVS</sequence>
<evidence type="ECO:0000256" key="1">
    <source>
        <dbReference type="ARBA" id="ARBA00004776"/>
    </source>
</evidence>
<dbReference type="OrthoDB" id="9771846at2"/>
<keyword evidence="3" id="KW-0328">Glycosyltransferase</keyword>
<reference evidence="6 7" key="1">
    <citation type="submission" date="2016-11" db="EMBL/GenBank/DDBJ databases">
        <authorList>
            <person name="Jaros S."/>
            <person name="Januszkiewicz K."/>
            <person name="Wedrychowicz H."/>
        </authorList>
    </citation>
    <scope>NUCLEOTIDE SEQUENCE [LARGE SCALE GENOMIC DNA]</scope>
    <source>
        <strain evidence="6 7">DSM 15929</strain>
    </source>
</reference>
<feature type="domain" description="Glycosyltransferase 2-like" evidence="5">
    <location>
        <begin position="6"/>
        <end position="181"/>
    </location>
</feature>
<dbReference type="InterPro" id="IPR029044">
    <property type="entry name" value="Nucleotide-diphossugar_trans"/>
</dbReference>
<proteinExistence type="inferred from homology"/>
<dbReference type="CDD" id="cd04186">
    <property type="entry name" value="GT_2_like_c"/>
    <property type="match status" value="1"/>
</dbReference>
<dbReference type="SUPFAM" id="SSF53448">
    <property type="entry name" value="Nucleotide-diphospho-sugar transferases"/>
    <property type="match status" value="1"/>
</dbReference>
<evidence type="ECO:0000256" key="4">
    <source>
        <dbReference type="ARBA" id="ARBA00022679"/>
    </source>
</evidence>
<dbReference type="InterPro" id="IPR001173">
    <property type="entry name" value="Glyco_trans_2-like"/>
</dbReference>
<evidence type="ECO:0000313" key="7">
    <source>
        <dbReference type="Proteomes" id="UP000184386"/>
    </source>
</evidence>
<organism evidence="6 7">
    <name type="scientific">Anaerocolumna jejuensis DSM 15929</name>
    <dbReference type="NCBI Taxonomy" id="1121322"/>
    <lineage>
        <taxon>Bacteria</taxon>
        <taxon>Bacillati</taxon>
        <taxon>Bacillota</taxon>
        <taxon>Clostridia</taxon>
        <taxon>Lachnospirales</taxon>
        <taxon>Lachnospiraceae</taxon>
        <taxon>Anaerocolumna</taxon>
    </lineage>
</organism>
<dbReference type="EMBL" id="FRAC01000040">
    <property type="protein sequence ID" value="SHL60646.1"/>
    <property type="molecule type" value="Genomic_DNA"/>
</dbReference>
<protein>
    <recommendedName>
        <fullName evidence="5">Glycosyltransferase 2-like domain-containing protein</fullName>
    </recommendedName>
</protein>
<dbReference type="Gene3D" id="3.90.550.10">
    <property type="entry name" value="Spore Coat Polysaccharide Biosynthesis Protein SpsA, Chain A"/>
    <property type="match status" value="1"/>
</dbReference>
<evidence type="ECO:0000256" key="3">
    <source>
        <dbReference type="ARBA" id="ARBA00022676"/>
    </source>
</evidence>
<dbReference type="AlphaFoldDB" id="A0A1M7C0I1"/>